<organism evidence="2 3">
    <name type="scientific">Candidatus Lokiarchaeum ossiferum</name>
    <dbReference type="NCBI Taxonomy" id="2951803"/>
    <lineage>
        <taxon>Archaea</taxon>
        <taxon>Promethearchaeati</taxon>
        <taxon>Promethearchaeota</taxon>
        <taxon>Promethearchaeia</taxon>
        <taxon>Promethearchaeales</taxon>
        <taxon>Promethearchaeaceae</taxon>
        <taxon>Candidatus Lokiarchaeum</taxon>
    </lineage>
</organism>
<feature type="transmembrane region" description="Helical" evidence="1">
    <location>
        <begin position="21"/>
        <end position="41"/>
    </location>
</feature>
<accession>A0ABY6HKB9</accession>
<sequence>MSREVNQNKTNLFLLIKKTKRSILVSITISVLLVGGSLLLMQLKWLPKTVGGILLFTVLFFFVRSVWLDYLYLRRLILIGYV</sequence>
<reference evidence="2" key="1">
    <citation type="submission" date="2022-09" db="EMBL/GenBank/DDBJ databases">
        <title>Actin cytoskeleton and complex cell architecture in an #Asgard archaeon.</title>
        <authorList>
            <person name="Ponce Toledo R.I."/>
            <person name="Schleper C."/>
            <person name="Rodrigues Oliveira T."/>
            <person name="Wollweber F."/>
            <person name="Xu J."/>
            <person name="Rittmann S."/>
            <person name="Klingl A."/>
            <person name="Pilhofer M."/>
        </authorList>
    </citation>
    <scope>NUCLEOTIDE SEQUENCE</scope>
    <source>
        <strain evidence="2">B-35</strain>
    </source>
</reference>
<feature type="transmembrane region" description="Helical" evidence="1">
    <location>
        <begin position="53"/>
        <end position="73"/>
    </location>
</feature>
<dbReference type="Proteomes" id="UP001208689">
    <property type="component" value="Chromosome"/>
</dbReference>
<evidence type="ECO:0000313" key="3">
    <source>
        <dbReference type="Proteomes" id="UP001208689"/>
    </source>
</evidence>
<protein>
    <submittedName>
        <fullName evidence="2">Uncharacterized protein</fullName>
    </submittedName>
</protein>
<proteinExistence type="predicted"/>
<keyword evidence="1" id="KW-0812">Transmembrane</keyword>
<keyword evidence="3" id="KW-1185">Reference proteome</keyword>
<keyword evidence="1" id="KW-0472">Membrane</keyword>
<evidence type="ECO:0000313" key="2">
    <source>
        <dbReference type="EMBL" id="UYP43866.1"/>
    </source>
</evidence>
<dbReference type="EMBL" id="CP104013">
    <property type="protein sequence ID" value="UYP43866.1"/>
    <property type="molecule type" value="Genomic_DNA"/>
</dbReference>
<name>A0ABY6HKB9_9ARCH</name>
<keyword evidence="1" id="KW-1133">Transmembrane helix</keyword>
<evidence type="ECO:0000256" key="1">
    <source>
        <dbReference type="SAM" id="Phobius"/>
    </source>
</evidence>
<gene>
    <name evidence="2" type="ORF">NEF87_000151</name>
</gene>